<sequence>MKIAHAALIGILALSVTAPVLARGDSHNRHEMVKRFKENQKKIYEKDNQAAQAESQKNSSTKKDTAQDKNTANER</sequence>
<organism evidence="3 4">
    <name type="scientific">Aquipseudomonas alcaligenes</name>
    <name type="common">Pseudomonas alcaligenes</name>
    <dbReference type="NCBI Taxonomy" id="43263"/>
    <lineage>
        <taxon>Bacteria</taxon>
        <taxon>Pseudomonadati</taxon>
        <taxon>Pseudomonadota</taxon>
        <taxon>Gammaproteobacteria</taxon>
        <taxon>Pseudomonadales</taxon>
        <taxon>Pseudomonadaceae</taxon>
        <taxon>Aquipseudomonas</taxon>
    </lineage>
</organism>
<feature type="compositionally biased region" description="Basic and acidic residues" evidence="1">
    <location>
        <begin position="61"/>
        <end position="75"/>
    </location>
</feature>
<feature type="region of interest" description="Disordered" evidence="1">
    <location>
        <begin position="45"/>
        <end position="75"/>
    </location>
</feature>
<dbReference type="Proteomes" id="UP001158058">
    <property type="component" value="Unassembled WGS sequence"/>
</dbReference>
<evidence type="ECO:0000313" key="4">
    <source>
        <dbReference type="Proteomes" id="UP001158058"/>
    </source>
</evidence>
<gene>
    <name evidence="3" type="ORF">N7380_15370</name>
</gene>
<feature type="signal peptide" evidence="2">
    <location>
        <begin position="1"/>
        <end position="22"/>
    </location>
</feature>
<evidence type="ECO:0000256" key="1">
    <source>
        <dbReference type="SAM" id="MobiDB-lite"/>
    </source>
</evidence>
<keyword evidence="2" id="KW-0732">Signal</keyword>
<dbReference type="RefSeq" id="WP_021703091.1">
    <property type="nucleotide sequence ID" value="NZ_JAODZF010000009.1"/>
</dbReference>
<evidence type="ECO:0000313" key="3">
    <source>
        <dbReference type="EMBL" id="MDH0143695.1"/>
    </source>
</evidence>
<feature type="chain" id="PRO_5044497358" evidence="2">
    <location>
        <begin position="23"/>
        <end position="75"/>
    </location>
</feature>
<proteinExistence type="predicted"/>
<dbReference type="GeneID" id="300934351"/>
<reference evidence="3" key="1">
    <citation type="submission" date="2022-09" db="EMBL/GenBank/DDBJ databases">
        <title>Intensive care unit water sources are persistently colonized with multi-drug resistant bacteria and are the site of extensive horizontal gene transfer of antibiotic resistance genes.</title>
        <authorList>
            <person name="Diorio-Toth L."/>
        </authorList>
    </citation>
    <scope>NUCLEOTIDE SEQUENCE</scope>
    <source>
        <strain evidence="3">GD04146</strain>
    </source>
</reference>
<evidence type="ECO:0000256" key="2">
    <source>
        <dbReference type="SAM" id="SignalP"/>
    </source>
</evidence>
<accession>A0AB73I0G4</accession>
<feature type="compositionally biased region" description="Polar residues" evidence="1">
    <location>
        <begin position="49"/>
        <end position="59"/>
    </location>
</feature>
<dbReference type="EMBL" id="JAODZF010000009">
    <property type="protein sequence ID" value="MDH0143695.1"/>
    <property type="molecule type" value="Genomic_DNA"/>
</dbReference>
<dbReference type="AlphaFoldDB" id="A0AB73I0G4"/>
<protein>
    <submittedName>
        <fullName evidence="3">Uncharacterized protein</fullName>
    </submittedName>
</protein>
<name>A0AB73I0G4_AQUAC</name>
<comment type="caution">
    <text evidence="3">The sequence shown here is derived from an EMBL/GenBank/DDBJ whole genome shotgun (WGS) entry which is preliminary data.</text>
</comment>